<proteinExistence type="predicted"/>
<sequence length="238" mass="27968">MTKKTVLLPLLFLCFTVFSQNLKGKWALVLDNNRFSIPGCMVIEITDKEEITYSFNEFIDSTALKIDTINNVLIKGIERYIHKYNLRDSISLTYYFEKKEEINENEIKKTTKIDYIKLLPTQINYPIEEVLKKKYISFYKEVETSSNNATISFIRNKENQISNISSTSGDNSYMLEKIDDTYCIVNYLGKNRLWFWPIKEIHGDYLLVYGVSGREGFVKLHEIKEIKSKKEVFVPNHH</sequence>
<dbReference type="EMBL" id="JAYKLX010000005">
    <property type="protein sequence ID" value="MEB3346020.1"/>
    <property type="molecule type" value="Genomic_DNA"/>
</dbReference>
<protein>
    <recommendedName>
        <fullName evidence="4">SH3 domain-containing protein</fullName>
    </recommendedName>
</protein>
<feature type="chain" id="PRO_5046119196" description="SH3 domain-containing protein" evidence="1">
    <location>
        <begin position="20"/>
        <end position="238"/>
    </location>
</feature>
<evidence type="ECO:0008006" key="4">
    <source>
        <dbReference type="Google" id="ProtNLM"/>
    </source>
</evidence>
<gene>
    <name evidence="2" type="ORF">U6A24_11140</name>
</gene>
<feature type="signal peptide" evidence="1">
    <location>
        <begin position="1"/>
        <end position="19"/>
    </location>
</feature>
<evidence type="ECO:0000313" key="2">
    <source>
        <dbReference type="EMBL" id="MEB3346020.1"/>
    </source>
</evidence>
<dbReference type="Proteomes" id="UP001327027">
    <property type="component" value="Unassembled WGS sequence"/>
</dbReference>
<reference evidence="2 3" key="1">
    <citation type="journal article" date="2013" name="Int. J. Syst. Evol. Microbiol.">
        <title>Aquimarina gracilis sp. nov., isolated from the gut microflora of a mussel, Mytilus coruscus, and emended description of Aquimarina spongiae.</title>
        <authorList>
            <person name="Park S.C."/>
            <person name="Choe H.N."/>
            <person name="Baik K.S."/>
            <person name="Seong C.N."/>
        </authorList>
    </citation>
    <scope>NUCLEOTIDE SEQUENCE [LARGE SCALE GENOMIC DNA]</scope>
    <source>
        <strain evidence="2 3">PSC32</strain>
    </source>
</reference>
<name>A0ABU5ZVZ2_9FLAO</name>
<evidence type="ECO:0000256" key="1">
    <source>
        <dbReference type="SAM" id="SignalP"/>
    </source>
</evidence>
<accession>A0ABU5ZVZ2</accession>
<evidence type="ECO:0000313" key="3">
    <source>
        <dbReference type="Proteomes" id="UP001327027"/>
    </source>
</evidence>
<comment type="caution">
    <text evidence="2">The sequence shown here is derived from an EMBL/GenBank/DDBJ whole genome shotgun (WGS) entry which is preliminary data.</text>
</comment>
<dbReference type="RefSeq" id="WP_324180050.1">
    <property type="nucleotide sequence ID" value="NZ_BAABAW010000006.1"/>
</dbReference>
<keyword evidence="1" id="KW-0732">Signal</keyword>
<organism evidence="2 3">
    <name type="scientific">Aquimarina gracilis</name>
    <dbReference type="NCBI Taxonomy" id="874422"/>
    <lineage>
        <taxon>Bacteria</taxon>
        <taxon>Pseudomonadati</taxon>
        <taxon>Bacteroidota</taxon>
        <taxon>Flavobacteriia</taxon>
        <taxon>Flavobacteriales</taxon>
        <taxon>Flavobacteriaceae</taxon>
        <taxon>Aquimarina</taxon>
    </lineage>
</organism>
<keyword evidence="3" id="KW-1185">Reference proteome</keyword>